<keyword evidence="2" id="KW-1185">Reference proteome</keyword>
<comment type="caution">
    <text evidence="1">The sequence shown here is derived from an EMBL/GenBank/DDBJ whole genome shotgun (WGS) entry which is preliminary data.</text>
</comment>
<evidence type="ECO:0000313" key="1">
    <source>
        <dbReference type="EMBL" id="MFC4610279.1"/>
    </source>
</evidence>
<reference evidence="2" key="1">
    <citation type="journal article" date="2019" name="Int. J. Syst. Evol. Microbiol.">
        <title>The Global Catalogue of Microorganisms (GCM) 10K type strain sequencing project: providing services to taxonomists for standard genome sequencing and annotation.</title>
        <authorList>
            <consortium name="The Broad Institute Genomics Platform"/>
            <consortium name="The Broad Institute Genome Sequencing Center for Infectious Disease"/>
            <person name="Wu L."/>
            <person name="Ma J."/>
        </authorList>
    </citation>
    <scope>NUCLEOTIDE SEQUENCE [LARGE SCALE GENOMIC DNA]</scope>
    <source>
        <strain evidence="2">CGMCC 4.7139</strain>
    </source>
</reference>
<sequence>MPTPQSERAVSAQYDESADVRRQRMARLLADMVLGATGIRVSQRELSQTWPSPYARAYDEHGHRVELNRTRGLIAARWIIRSYPGVSWDEAHDLDLTTGVLKPAAQAYAAAGGVR</sequence>
<name>A0ABV9GAZ4_9ACTN</name>
<dbReference type="RefSeq" id="WP_381198094.1">
    <property type="nucleotide sequence ID" value="NZ_JBHSFE010000015.1"/>
</dbReference>
<protein>
    <recommendedName>
        <fullName evidence="3">Transcriptional regulator</fullName>
    </recommendedName>
</protein>
<evidence type="ECO:0000313" key="2">
    <source>
        <dbReference type="Proteomes" id="UP001595993"/>
    </source>
</evidence>
<gene>
    <name evidence="1" type="ORF">ACFO9E_21045</name>
</gene>
<accession>A0ABV9GAZ4</accession>
<dbReference type="Proteomes" id="UP001595993">
    <property type="component" value="Unassembled WGS sequence"/>
</dbReference>
<dbReference type="EMBL" id="JBHSFE010000015">
    <property type="protein sequence ID" value="MFC4610279.1"/>
    <property type="molecule type" value="Genomic_DNA"/>
</dbReference>
<evidence type="ECO:0008006" key="3">
    <source>
        <dbReference type="Google" id="ProtNLM"/>
    </source>
</evidence>
<proteinExistence type="predicted"/>
<organism evidence="1 2">
    <name type="scientific">Streptomyces maoxianensis</name>
    <dbReference type="NCBI Taxonomy" id="1459942"/>
    <lineage>
        <taxon>Bacteria</taxon>
        <taxon>Bacillati</taxon>
        <taxon>Actinomycetota</taxon>
        <taxon>Actinomycetes</taxon>
        <taxon>Kitasatosporales</taxon>
        <taxon>Streptomycetaceae</taxon>
        <taxon>Streptomyces</taxon>
    </lineage>
</organism>